<dbReference type="PROSITE" id="PS51898">
    <property type="entry name" value="TYR_RECOMBINASE"/>
    <property type="match status" value="1"/>
</dbReference>
<dbReference type="STRING" id="84588.SYNW1189"/>
<dbReference type="GO" id="GO:0006310">
    <property type="term" value="P:DNA recombination"/>
    <property type="evidence" value="ECO:0007669"/>
    <property type="project" value="UniProtKB-KW"/>
</dbReference>
<reference evidence="3 4" key="1">
    <citation type="journal article" date="2003" name="Nature">
        <title>The genome of a motile marine Synechococcus.</title>
        <authorList>
            <person name="Palenik B."/>
            <person name="Brahamsha B."/>
            <person name="Larimer F."/>
            <person name="Land M."/>
            <person name="Hauser L."/>
            <person name="Chain P."/>
            <person name="Lamerdin J."/>
            <person name="Regala W."/>
            <person name="Allen E.A."/>
            <person name="McCarren J."/>
            <person name="Paulsen I."/>
            <person name="Dufresne A."/>
            <person name="Partensky F."/>
            <person name="Webb E."/>
            <person name="Waterbury J."/>
        </authorList>
    </citation>
    <scope>NUCLEOTIDE SEQUENCE [LARGE SCALE GENOMIC DNA]</scope>
    <source>
        <strain evidence="3 4">WH8102</strain>
    </source>
</reference>
<dbReference type="GO" id="GO:0015074">
    <property type="term" value="P:DNA integration"/>
    <property type="evidence" value="ECO:0007669"/>
    <property type="project" value="InterPro"/>
</dbReference>
<name>Q7U6Z7_PARMW</name>
<dbReference type="Proteomes" id="UP000001422">
    <property type="component" value="Chromosome"/>
</dbReference>
<organism evidence="3 4">
    <name type="scientific">Parasynechococcus marenigrum (strain WH8102)</name>
    <dbReference type="NCBI Taxonomy" id="84588"/>
    <lineage>
        <taxon>Bacteria</taxon>
        <taxon>Bacillati</taxon>
        <taxon>Cyanobacteriota</taxon>
        <taxon>Cyanophyceae</taxon>
        <taxon>Synechococcales</taxon>
        <taxon>Prochlorococcaceae</taxon>
        <taxon>Parasynechococcus</taxon>
        <taxon>Parasynechococcus marenigrum</taxon>
    </lineage>
</organism>
<dbReference type="InterPro" id="IPR011010">
    <property type="entry name" value="DNA_brk_join_enz"/>
</dbReference>
<evidence type="ECO:0000313" key="3">
    <source>
        <dbReference type="EMBL" id="CAE07704.1"/>
    </source>
</evidence>
<gene>
    <name evidence="3" type="ordered locus">SYNW1189</name>
</gene>
<dbReference type="AlphaFoldDB" id="Q7U6Z7"/>
<dbReference type="InterPro" id="IPR002104">
    <property type="entry name" value="Integrase_catalytic"/>
</dbReference>
<evidence type="ECO:0000313" key="4">
    <source>
        <dbReference type="Proteomes" id="UP000001422"/>
    </source>
</evidence>
<accession>Q7U6Z7</accession>
<dbReference type="eggNOG" id="COG0582">
    <property type="taxonomic scope" value="Bacteria"/>
</dbReference>
<protein>
    <submittedName>
        <fullName evidence="3">Possible phage integrase family</fullName>
    </submittedName>
</protein>
<dbReference type="RefSeq" id="WP_011128054.1">
    <property type="nucleotide sequence ID" value="NC_005070.1"/>
</dbReference>
<dbReference type="SUPFAM" id="SSF56349">
    <property type="entry name" value="DNA breaking-rejoining enzymes"/>
    <property type="match status" value="1"/>
</dbReference>
<proteinExistence type="predicted"/>
<sequence>MPKLRSGEEWAKSLRQDIKTEIGLGWNVCGHKRSDGNLSGSCKLTHRTEDGRRSSVMLPFPWEASSKRQILNKVIAIAKALQADPQKELNEVAKINADTLDEQAEAQSGHGLTTNKGWDAVLEKFLKSKSSCRWKTLRDYDYRLERAMALLNHHKPKPRTGLGLMQAYKEVHFLGPNGEEHKPGAQIEAGASGRKKSLDDIGRFLKFAVDVCGMPKRYLPPDRKQIEELVGFKTVSTTHALTPAIKPDMFVELLDDLLEEGRVREYVAVAIVGYCGIRPSELATLHQVDGQARVVSTKRNTKQMKHPPEARDIFPLEIKGRNREGAKVLQQFFGGKAKLPAALQVQIDRMKPDHPNHIDSFSYVGVEFRQMLCVRCRAWKNLKSNPGTEDITPYSLRHGFAWRANYGDTKMSHRAAAKLMGHDLVTHQRWYGRWIDAASLKAEVERVNSEM</sequence>
<evidence type="ECO:0000259" key="2">
    <source>
        <dbReference type="PROSITE" id="PS51898"/>
    </source>
</evidence>
<dbReference type="KEGG" id="syw:SYNW1189"/>
<evidence type="ECO:0000256" key="1">
    <source>
        <dbReference type="ARBA" id="ARBA00023172"/>
    </source>
</evidence>
<dbReference type="GO" id="GO:0003677">
    <property type="term" value="F:DNA binding"/>
    <property type="evidence" value="ECO:0007669"/>
    <property type="project" value="InterPro"/>
</dbReference>
<keyword evidence="4" id="KW-1185">Reference proteome</keyword>
<dbReference type="HOGENOM" id="CLU_053698_0_0_3"/>
<keyword evidence="1" id="KW-0233">DNA recombination</keyword>
<dbReference type="Gene3D" id="1.10.443.10">
    <property type="entry name" value="Intergrase catalytic core"/>
    <property type="match status" value="1"/>
</dbReference>
<dbReference type="InterPro" id="IPR013762">
    <property type="entry name" value="Integrase-like_cat_sf"/>
</dbReference>
<dbReference type="EMBL" id="BX569692">
    <property type="protein sequence ID" value="CAE07704.1"/>
    <property type="molecule type" value="Genomic_DNA"/>
</dbReference>
<feature type="domain" description="Tyr recombinase" evidence="2">
    <location>
        <begin position="240"/>
        <end position="445"/>
    </location>
</feature>